<dbReference type="Proteomes" id="UP000280444">
    <property type="component" value="Unassembled WGS sequence"/>
</dbReference>
<dbReference type="OrthoDB" id="3637276at2"/>
<evidence type="ECO:0000313" key="2">
    <source>
        <dbReference type="EMBL" id="RRC95208.1"/>
    </source>
</evidence>
<dbReference type="Pfam" id="PF18936">
    <property type="entry name" value="DUF5684"/>
    <property type="match status" value="1"/>
</dbReference>
<name>A0A3P1SDJ6_9ACTO</name>
<sequence length="125" mass="13628">MEYQDPNALVALYTSVPFLSASLVISVISIVAMWKIFEKAGEPGWAAIIPFYNAYTLTKIAVGNGWLFLLALVPLVNFFFAIWLMVKLAAAFGKSIAFAIGLIFLGPIFMLILGFGDAKYQGVQA</sequence>
<accession>A0A3P1SDJ6</accession>
<protein>
    <recommendedName>
        <fullName evidence="4">Signal peptidase I</fullName>
    </recommendedName>
</protein>
<dbReference type="RefSeq" id="WP_124870188.1">
    <property type="nucleotide sequence ID" value="NZ_RQZF01000005.1"/>
</dbReference>
<proteinExistence type="predicted"/>
<comment type="caution">
    <text evidence="2">The sequence shown here is derived from an EMBL/GenBank/DDBJ whole genome shotgun (WGS) entry which is preliminary data.</text>
</comment>
<gene>
    <name evidence="2" type="ORF">EII11_06120</name>
</gene>
<dbReference type="AlphaFoldDB" id="A0A3P1SDJ6"/>
<keyword evidence="1" id="KW-0472">Membrane</keyword>
<feature type="transmembrane region" description="Helical" evidence="1">
    <location>
        <begin position="65"/>
        <end position="84"/>
    </location>
</feature>
<feature type="transmembrane region" description="Helical" evidence="1">
    <location>
        <begin position="96"/>
        <end position="116"/>
    </location>
</feature>
<reference evidence="2 3" key="1">
    <citation type="submission" date="2018-11" db="EMBL/GenBank/DDBJ databases">
        <title>Genomes From Bacteria Associated with the Canine Oral Cavity: a Test Case for Automated Genome-Based Taxonomic Assignment.</title>
        <authorList>
            <person name="Coil D.A."/>
            <person name="Jospin G."/>
            <person name="Darling A.E."/>
            <person name="Wallis C."/>
            <person name="Davis I.J."/>
            <person name="Harris S."/>
            <person name="Eisen J.A."/>
            <person name="Holcombe L.J."/>
            <person name="O'Flynn C."/>
        </authorList>
    </citation>
    <scope>NUCLEOTIDE SEQUENCE [LARGE SCALE GENOMIC DNA]</scope>
    <source>
        <strain evidence="2 3">OH770</strain>
    </source>
</reference>
<keyword evidence="3" id="KW-1185">Reference proteome</keyword>
<feature type="transmembrane region" description="Helical" evidence="1">
    <location>
        <begin position="12"/>
        <end position="34"/>
    </location>
</feature>
<keyword evidence="1" id="KW-1133">Transmembrane helix</keyword>
<evidence type="ECO:0000313" key="3">
    <source>
        <dbReference type="Proteomes" id="UP000280444"/>
    </source>
</evidence>
<dbReference type="InterPro" id="IPR043739">
    <property type="entry name" value="DUF5684"/>
</dbReference>
<organism evidence="2 3">
    <name type="scientific">Schaalia canis</name>
    <dbReference type="NCBI Taxonomy" id="100469"/>
    <lineage>
        <taxon>Bacteria</taxon>
        <taxon>Bacillati</taxon>
        <taxon>Actinomycetota</taxon>
        <taxon>Actinomycetes</taxon>
        <taxon>Actinomycetales</taxon>
        <taxon>Actinomycetaceae</taxon>
        <taxon>Schaalia</taxon>
    </lineage>
</organism>
<evidence type="ECO:0008006" key="4">
    <source>
        <dbReference type="Google" id="ProtNLM"/>
    </source>
</evidence>
<keyword evidence="1" id="KW-0812">Transmembrane</keyword>
<dbReference type="EMBL" id="RQZF01000005">
    <property type="protein sequence ID" value="RRC95208.1"/>
    <property type="molecule type" value="Genomic_DNA"/>
</dbReference>
<evidence type="ECO:0000256" key="1">
    <source>
        <dbReference type="SAM" id="Phobius"/>
    </source>
</evidence>